<organism evidence="9 11">
    <name type="scientific">Pseudomonas tohonis</name>
    <dbReference type="NCBI Taxonomy" id="2725477"/>
    <lineage>
        <taxon>Bacteria</taxon>
        <taxon>Pseudomonadati</taxon>
        <taxon>Pseudomonadota</taxon>
        <taxon>Gammaproteobacteria</taxon>
        <taxon>Pseudomonadales</taxon>
        <taxon>Pseudomonadaceae</taxon>
        <taxon>Pseudomonas</taxon>
    </lineage>
</organism>
<feature type="binding site" evidence="5">
    <location>
        <begin position="214"/>
        <end position="216"/>
    </location>
    <ligand>
        <name>NAD(+)</name>
        <dbReference type="ChEBI" id="CHEBI:57540"/>
    </ligand>
</feature>
<keyword evidence="2 5" id="KW-0560">Oxidoreductase</keyword>
<feature type="active site" evidence="5">
    <location>
        <position position="216"/>
    </location>
</feature>
<dbReference type="GO" id="GO:0005829">
    <property type="term" value="C:cytosol"/>
    <property type="evidence" value="ECO:0007669"/>
    <property type="project" value="TreeGrafter"/>
</dbReference>
<dbReference type="InterPro" id="IPR029753">
    <property type="entry name" value="D-isomer_DH_CS"/>
</dbReference>
<dbReference type="GO" id="GO:0046983">
    <property type="term" value="F:protein dimerization activity"/>
    <property type="evidence" value="ECO:0007669"/>
    <property type="project" value="InterPro"/>
</dbReference>
<dbReference type="Pfam" id="PF00389">
    <property type="entry name" value="2-Hacid_dh"/>
    <property type="match status" value="1"/>
</dbReference>
<dbReference type="PANTHER" id="PTHR42938">
    <property type="entry name" value="FORMATE DEHYDROGENASE 1"/>
    <property type="match status" value="1"/>
</dbReference>
<dbReference type="KEGG" id="ptw:TUM18999_22210"/>
<evidence type="ECO:0000256" key="4">
    <source>
        <dbReference type="ARBA" id="ARBA00023096"/>
    </source>
</evidence>
<dbReference type="GO" id="GO:0051287">
    <property type="term" value="F:NAD binding"/>
    <property type="evidence" value="ECO:0007669"/>
    <property type="project" value="InterPro"/>
</dbReference>
<comment type="function">
    <text evidence="5">Catalyzes the oxidation of erythronate-4-phosphate to 3-hydroxy-2-oxo-4-phosphonooxybutanoate.</text>
</comment>
<name>A0A6J4E2Z3_9PSED</name>
<dbReference type="PROSITE" id="PS00671">
    <property type="entry name" value="D_2_HYDROXYACID_DH_3"/>
    <property type="match status" value="1"/>
</dbReference>
<evidence type="ECO:0000256" key="3">
    <source>
        <dbReference type="ARBA" id="ARBA00023027"/>
    </source>
</evidence>
<sequence length="389" mass="42069">MAALPPESAMRILADENIPLVDAFFGAFGPIRRLPGRAIDRAALGDAEVLLVRSVTRVDRALLEGSAVRFVGTCTIGTDHLDLDWFAEAGIAWSSAPGCNARGVVDFVLGSLLTLAEDEGVSPTTRTYGVVGAGQVGGRLVEVLRGLGWRVLVCDPPRQAAEGGDYVDLETLLEQCDAISLHTPLDKGGAHPTHHLLGAAELARLKPGCWLINASRGAVVDNPALRDALRSRPDLRAVLDVWEGEPEADPELAALCRIATPHIAGYSLDGKLRGTAQIYQAFCRARGLEESVHLDELLPASWLPELTLDASADPVWALAMLCRAVYDPRRDDADFRRSLVGDAAQRRRAFDALRKHYPVRREIDGLRVRLQGEAPQLAQWVRALGAELA</sequence>
<feature type="domain" description="D-isomer specific 2-hydroxyacid dehydrogenase NAD-binding" evidence="7">
    <location>
        <begin position="120"/>
        <end position="264"/>
    </location>
</feature>
<comment type="subunit">
    <text evidence="5">Homodimer.</text>
</comment>
<feature type="domain" description="D-isomer specific 2-hydroxyacid dehydrogenase catalytic" evidence="6">
    <location>
        <begin position="43"/>
        <end position="279"/>
    </location>
</feature>
<dbReference type="CDD" id="cd12158">
    <property type="entry name" value="ErythrP_dh"/>
    <property type="match status" value="1"/>
</dbReference>
<dbReference type="Proteomes" id="UP000509383">
    <property type="component" value="Chromosome"/>
</dbReference>
<dbReference type="Pfam" id="PF02826">
    <property type="entry name" value="2-Hacid_dh_C"/>
    <property type="match status" value="1"/>
</dbReference>
<comment type="similarity">
    <text evidence="5">Belongs to the D-isomer specific 2-hydroxyacid dehydrogenase family. PdxB subfamily.</text>
</comment>
<evidence type="ECO:0000259" key="6">
    <source>
        <dbReference type="Pfam" id="PF00389"/>
    </source>
</evidence>
<feature type="binding site" evidence="5">
    <location>
        <position position="240"/>
    </location>
    <ligand>
        <name>NAD(+)</name>
        <dbReference type="ChEBI" id="CHEBI:57540"/>
    </ligand>
</feature>
<protein>
    <recommendedName>
        <fullName evidence="5">Erythronate-4-phosphate dehydrogenase</fullName>
        <ecNumber evidence="5">1.1.1.290</ecNumber>
    </recommendedName>
</protein>
<feature type="binding site" evidence="5">
    <location>
        <begin position="135"/>
        <end position="136"/>
    </location>
    <ligand>
        <name>NAD(+)</name>
        <dbReference type="ChEBI" id="CHEBI:57540"/>
    </ligand>
</feature>
<feature type="domain" description="Erythronate-4-phosphate dehydrogenase dimerisation" evidence="8">
    <location>
        <begin position="297"/>
        <end position="385"/>
    </location>
</feature>
<feature type="binding site" evidence="5">
    <location>
        <position position="75"/>
    </location>
    <ligand>
        <name>substrate</name>
    </ligand>
</feature>
<dbReference type="EC" id="1.1.1.290" evidence="5"/>
<comment type="subcellular location">
    <subcellularLocation>
        <location evidence="5">Cytoplasm</location>
    </subcellularLocation>
</comment>
<keyword evidence="1 5" id="KW-0963">Cytoplasm</keyword>
<dbReference type="NCBIfam" id="NF001309">
    <property type="entry name" value="PRK00257.1"/>
    <property type="match status" value="1"/>
</dbReference>
<dbReference type="GO" id="GO:0036001">
    <property type="term" value="P:'de novo' pyridoxal 5'-phosphate biosynthetic process"/>
    <property type="evidence" value="ECO:0007669"/>
    <property type="project" value="TreeGrafter"/>
</dbReference>
<evidence type="ECO:0000259" key="7">
    <source>
        <dbReference type="Pfam" id="PF02826"/>
    </source>
</evidence>
<evidence type="ECO:0000256" key="1">
    <source>
        <dbReference type="ARBA" id="ARBA00022490"/>
    </source>
</evidence>
<keyword evidence="4 5" id="KW-0664">Pyridoxine biosynthesis</keyword>
<dbReference type="InterPro" id="IPR006139">
    <property type="entry name" value="D-isomer_2_OHA_DH_cat_dom"/>
</dbReference>
<dbReference type="Gene3D" id="3.40.50.720">
    <property type="entry name" value="NAD(P)-binding Rossmann-like Domain"/>
    <property type="match status" value="2"/>
</dbReference>
<feature type="binding site" evidence="5">
    <location>
        <position position="155"/>
    </location>
    <ligand>
        <name>NAD(+)</name>
        <dbReference type="ChEBI" id="CHEBI:57540"/>
    </ligand>
</feature>
<evidence type="ECO:0000259" key="8">
    <source>
        <dbReference type="Pfam" id="PF11890"/>
    </source>
</evidence>
<keyword evidence="12" id="KW-1185">Reference proteome</keyword>
<dbReference type="Gene3D" id="3.30.1370.170">
    <property type="match status" value="1"/>
</dbReference>
<feature type="active site" evidence="5">
    <location>
        <position position="245"/>
    </location>
</feature>
<dbReference type="Proteomes" id="UP001054892">
    <property type="component" value="Unassembled WGS sequence"/>
</dbReference>
<dbReference type="UniPathway" id="UPA00244">
    <property type="reaction ID" value="UER00310"/>
</dbReference>
<feature type="active site" description="Proton donor" evidence="5">
    <location>
        <position position="262"/>
    </location>
</feature>
<dbReference type="AlphaFoldDB" id="A0A6J4E2Z3"/>
<evidence type="ECO:0000313" key="12">
    <source>
        <dbReference type="Proteomes" id="UP001054892"/>
    </source>
</evidence>
<comment type="pathway">
    <text evidence="5">Cofactor biosynthesis; pyridoxine 5'-phosphate biosynthesis; pyridoxine 5'-phosphate from D-erythrose 4-phosphate: step 2/5.</text>
</comment>
<comment type="catalytic activity">
    <reaction evidence="5">
        <text>4-phospho-D-erythronate + NAD(+) = (R)-3-hydroxy-2-oxo-4-phosphooxybutanoate + NADH + H(+)</text>
        <dbReference type="Rhea" id="RHEA:18829"/>
        <dbReference type="ChEBI" id="CHEBI:15378"/>
        <dbReference type="ChEBI" id="CHEBI:57540"/>
        <dbReference type="ChEBI" id="CHEBI:57945"/>
        <dbReference type="ChEBI" id="CHEBI:58538"/>
        <dbReference type="ChEBI" id="CHEBI:58766"/>
        <dbReference type="EC" id="1.1.1.290"/>
    </reaction>
</comment>
<reference evidence="9 11" key="1">
    <citation type="submission" date="2020-05" db="EMBL/GenBank/DDBJ databases">
        <title>Characterization of novel class B3 metallo-beta-lactamase from novel Pseudomonas species.</title>
        <authorList>
            <person name="Yamada K."/>
            <person name="Aoki K."/>
            <person name="Ishii Y."/>
        </authorList>
    </citation>
    <scope>NUCLEOTIDE SEQUENCE [LARGE SCALE GENOMIC DNA]</scope>
    <source>
        <strain evidence="9 11">TUM18999</strain>
        <strain evidence="10 12">TUM20286</strain>
    </source>
</reference>
<evidence type="ECO:0000256" key="2">
    <source>
        <dbReference type="ARBA" id="ARBA00023002"/>
    </source>
</evidence>
<accession>A0A6J4E2Z3</accession>
<dbReference type="Pfam" id="PF11890">
    <property type="entry name" value="DUF3410"/>
    <property type="match status" value="1"/>
</dbReference>
<dbReference type="EMBL" id="AP023189">
    <property type="protein sequence ID" value="BCG24030.1"/>
    <property type="molecule type" value="Genomic_DNA"/>
</dbReference>
<dbReference type="InterPro" id="IPR036291">
    <property type="entry name" value="NAD(P)-bd_dom_sf"/>
</dbReference>
<gene>
    <name evidence="5 9" type="primary">pdxB</name>
    <name evidence="9" type="ORF">TUM18999_22210</name>
    <name evidence="10" type="ORF">TUM20286_61020</name>
</gene>
<dbReference type="HAMAP" id="MF_01825">
    <property type="entry name" value="PdxB"/>
    <property type="match status" value="1"/>
</dbReference>
<feature type="binding site" evidence="5">
    <location>
        <position position="266"/>
    </location>
    <ligand>
        <name>substrate</name>
    </ligand>
</feature>
<feature type="binding site" evidence="5">
    <location>
        <position position="54"/>
    </location>
    <ligand>
        <name>substrate</name>
    </ligand>
</feature>
<evidence type="ECO:0000313" key="9">
    <source>
        <dbReference type="EMBL" id="BCG24030.1"/>
    </source>
</evidence>
<keyword evidence="3 5" id="KW-0520">NAD</keyword>
<proteinExistence type="inferred from homology"/>
<dbReference type="InterPro" id="IPR006140">
    <property type="entry name" value="D-isomer_DH_NAD-bd"/>
</dbReference>
<dbReference type="GO" id="GO:0008615">
    <property type="term" value="P:pyridoxine biosynthetic process"/>
    <property type="evidence" value="ECO:0007669"/>
    <property type="project" value="UniProtKB-UniRule"/>
</dbReference>
<evidence type="ECO:0000313" key="11">
    <source>
        <dbReference type="Proteomes" id="UP000509383"/>
    </source>
</evidence>
<dbReference type="InterPro" id="IPR020921">
    <property type="entry name" value="Erythronate-4-P_DHase"/>
</dbReference>
<dbReference type="PANTHER" id="PTHR42938:SF9">
    <property type="entry name" value="FORMATE DEHYDROGENASE 1"/>
    <property type="match status" value="1"/>
</dbReference>
<dbReference type="SUPFAM" id="SSF51735">
    <property type="entry name" value="NAD(P)-binding Rossmann-fold domains"/>
    <property type="match status" value="1"/>
</dbReference>
<dbReference type="EMBL" id="BQKM01000032">
    <property type="protein sequence ID" value="GJN56350.1"/>
    <property type="molecule type" value="Genomic_DNA"/>
</dbReference>
<dbReference type="InterPro" id="IPR024531">
    <property type="entry name" value="Erythronate-4-P_DHase_dimer"/>
</dbReference>
<dbReference type="SUPFAM" id="SSF52283">
    <property type="entry name" value="Formate/glycerate dehydrogenase catalytic domain-like"/>
    <property type="match status" value="1"/>
</dbReference>
<evidence type="ECO:0000256" key="5">
    <source>
        <dbReference type="HAMAP-Rule" id="MF_01825"/>
    </source>
</evidence>
<dbReference type="InterPro" id="IPR038251">
    <property type="entry name" value="PdxB_dimer_sf"/>
</dbReference>
<feature type="binding site" evidence="5">
    <location>
        <position position="265"/>
    </location>
    <ligand>
        <name>NAD(+)</name>
        <dbReference type="ChEBI" id="CHEBI:57540"/>
    </ligand>
</feature>
<feature type="binding site" evidence="5">
    <location>
        <position position="183"/>
    </location>
    <ligand>
        <name>NAD(+)</name>
        <dbReference type="ChEBI" id="CHEBI:57540"/>
    </ligand>
</feature>
<dbReference type="GO" id="GO:0033711">
    <property type="term" value="F:4-phosphoerythronate dehydrogenase activity"/>
    <property type="evidence" value="ECO:0007669"/>
    <property type="project" value="UniProtKB-EC"/>
</dbReference>
<evidence type="ECO:0000313" key="10">
    <source>
        <dbReference type="EMBL" id="GJN56350.1"/>
    </source>
</evidence>